<dbReference type="EMBL" id="JAWDIP010000003">
    <property type="protein sequence ID" value="MDY0393155.1"/>
    <property type="molecule type" value="Genomic_DNA"/>
</dbReference>
<organism evidence="3 4">
    <name type="scientific">Tigheibacillus halophilus</name>
    <dbReference type="NCBI Taxonomy" id="361280"/>
    <lineage>
        <taxon>Bacteria</taxon>
        <taxon>Bacillati</taxon>
        <taxon>Bacillota</taxon>
        <taxon>Bacilli</taxon>
        <taxon>Bacillales</taxon>
        <taxon>Bacillaceae</taxon>
        <taxon>Tigheibacillus</taxon>
    </lineage>
</organism>
<evidence type="ECO:0000256" key="1">
    <source>
        <dbReference type="ARBA" id="ARBA00001933"/>
    </source>
</evidence>
<keyword evidence="2" id="KW-0663">Pyridoxal phosphate</keyword>
<reference evidence="3 4" key="1">
    <citation type="submission" date="2023-10" db="EMBL/GenBank/DDBJ databases">
        <title>Virgibacillus halophilus 5B73C genome.</title>
        <authorList>
            <person name="Miliotis G."/>
            <person name="Sengupta P."/>
            <person name="Hameed A."/>
            <person name="Chuvochina M."/>
            <person name="Mcdonagh F."/>
            <person name="Simpson A.C."/>
            <person name="Singh N.K."/>
            <person name="Rekha P.D."/>
            <person name="Raman K."/>
            <person name="Hugenholtz P."/>
            <person name="Venkateswaran K."/>
        </authorList>
    </citation>
    <scope>NUCLEOTIDE SEQUENCE [LARGE SCALE GENOMIC DNA]</scope>
    <source>
        <strain evidence="3 4">5B73C</strain>
    </source>
</reference>
<comment type="cofactor">
    <cofactor evidence="1">
        <name>pyridoxal 5'-phosphate</name>
        <dbReference type="ChEBI" id="CHEBI:597326"/>
    </cofactor>
</comment>
<dbReference type="Proteomes" id="UP001281447">
    <property type="component" value="Unassembled WGS sequence"/>
</dbReference>
<evidence type="ECO:0000313" key="4">
    <source>
        <dbReference type="Proteomes" id="UP001281447"/>
    </source>
</evidence>
<gene>
    <name evidence="3" type="ORF">RWE15_00320</name>
</gene>
<proteinExistence type="predicted"/>
<dbReference type="InterPro" id="IPR051798">
    <property type="entry name" value="Class-II_PLP-Dep_Aminotrans"/>
</dbReference>
<dbReference type="PANTHER" id="PTHR43525">
    <property type="entry name" value="PROTEIN MALY"/>
    <property type="match status" value="1"/>
</dbReference>
<dbReference type="PANTHER" id="PTHR43525:SF1">
    <property type="entry name" value="PROTEIN MALY"/>
    <property type="match status" value="1"/>
</dbReference>
<name>A0ABU5C1I3_9BACI</name>
<comment type="caution">
    <text evidence="3">The sequence shown here is derived from an EMBL/GenBank/DDBJ whole genome shotgun (WGS) entry which is preliminary data.</text>
</comment>
<dbReference type="SUPFAM" id="SSF53383">
    <property type="entry name" value="PLP-dependent transferases"/>
    <property type="match status" value="1"/>
</dbReference>
<evidence type="ECO:0008006" key="5">
    <source>
        <dbReference type="Google" id="ProtNLM"/>
    </source>
</evidence>
<accession>A0ABU5C1I3</accession>
<dbReference type="InterPro" id="IPR015424">
    <property type="entry name" value="PyrdxlP-dep_Trfase"/>
</dbReference>
<keyword evidence="4" id="KW-1185">Reference proteome</keyword>
<evidence type="ECO:0000313" key="3">
    <source>
        <dbReference type="EMBL" id="MDY0393155.1"/>
    </source>
</evidence>
<evidence type="ECO:0000256" key="2">
    <source>
        <dbReference type="ARBA" id="ARBA00022898"/>
    </source>
</evidence>
<dbReference type="Gene3D" id="3.90.1150.10">
    <property type="entry name" value="Aspartate Aminotransferase, domain 1"/>
    <property type="match status" value="1"/>
</dbReference>
<protein>
    <recommendedName>
        <fullName evidence="5">Cystathionine beta-lyase PatB</fullName>
    </recommendedName>
</protein>
<sequence>MSLFDTVYNRFHSRSVKWDALEDVFQTNDVLPMWVADMDFKAPEEVNQSLIKRAEHGIYGYTVVDSSVKKRHHRLAKTS</sequence>
<dbReference type="InterPro" id="IPR015422">
    <property type="entry name" value="PyrdxlP-dep_Trfase_small"/>
</dbReference>